<evidence type="ECO:0000256" key="5">
    <source>
        <dbReference type="SAM" id="Phobius"/>
    </source>
</evidence>
<dbReference type="RefSeq" id="XP_018289707.1">
    <property type="nucleotide sequence ID" value="XM_018439850.1"/>
</dbReference>
<evidence type="ECO:0000313" key="6">
    <source>
        <dbReference type="EMBL" id="OAD71667.1"/>
    </source>
</evidence>
<dbReference type="VEuPathDB" id="FungiDB:PHYBLDRAFT_24615"/>
<feature type="transmembrane region" description="Helical" evidence="5">
    <location>
        <begin position="37"/>
        <end position="55"/>
    </location>
</feature>
<dbReference type="InParanoid" id="A0A167M3F6"/>
<keyword evidence="3 5" id="KW-1133">Transmembrane helix</keyword>
<keyword evidence="7" id="KW-1185">Reference proteome</keyword>
<keyword evidence="4 5" id="KW-0472">Membrane</keyword>
<keyword evidence="2 5" id="KW-0812">Transmembrane</keyword>
<evidence type="ECO:0000256" key="4">
    <source>
        <dbReference type="ARBA" id="ARBA00023136"/>
    </source>
</evidence>
<dbReference type="InterPro" id="IPR013714">
    <property type="entry name" value="Golgi_TVP15"/>
</dbReference>
<feature type="transmembrane region" description="Helical" evidence="5">
    <location>
        <begin position="12"/>
        <end position="31"/>
    </location>
</feature>
<protein>
    <recommendedName>
        <fullName evidence="8">COPI associated protein</fullName>
    </recommendedName>
</protein>
<evidence type="ECO:0000256" key="1">
    <source>
        <dbReference type="ARBA" id="ARBA00004141"/>
    </source>
</evidence>
<evidence type="ECO:0008006" key="8">
    <source>
        <dbReference type="Google" id="ProtNLM"/>
    </source>
</evidence>
<name>A0A167M3F6_PHYB8</name>
<dbReference type="AlphaFoldDB" id="A0A167M3F6"/>
<feature type="transmembrane region" description="Helical" evidence="5">
    <location>
        <begin position="67"/>
        <end position="88"/>
    </location>
</feature>
<evidence type="ECO:0000256" key="2">
    <source>
        <dbReference type="ARBA" id="ARBA00022692"/>
    </source>
</evidence>
<sequence length="166" mass="17644">MIPIDRSLIFRAVNIIVACFMVIGGVATILTGGFPQFIRGIFCILFGLIVFVFEFRLPSVLTQHVSFMFSFIGRGICKPFLIGCIILNQLPLAIASGVIVAVAGVAYCILQFVPNIEAPSNMSRSALDESLGGSSGGGRAAHWAQNNENSYGQSAANTGYAPEPVV</sequence>
<feature type="transmembrane region" description="Helical" evidence="5">
    <location>
        <begin position="94"/>
        <end position="113"/>
    </location>
</feature>
<dbReference type="Pfam" id="PF08507">
    <property type="entry name" value="COPI_assoc"/>
    <property type="match status" value="1"/>
</dbReference>
<evidence type="ECO:0000313" key="7">
    <source>
        <dbReference type="Proteomes" id="UP000077315"/>
    </source>
</evidence>
<gene>
    <name evidence="6" type="ORF">PHYBLDRAFT_24615</name>
</gene>
<accession>A0A167M3F6</accession>
<dbReference type="GeneID" id="29000756"/>
<dbReference type="EMBL" id="KV440985">
    <property type="protein sequence ID" value="OAD71667.1"/>
    <property type="molecule type" value="Genomic_DNA"/>
</dbReference>
<evidence type="ECO:0000256" key="3">
    <source>
        <dbReference type="ARBA" id="ARBA00022989"/>
    </source>
</evidence>
<organism evidence="6 7">
    <name type="scientific">Phycomyces blakesleeanus (strain ATCC 8743b / DSM 1359 / FGSC 10004 / NBRC 33097 / NRRL 1555)</name>
    <dbReference type="NCBI Taxonomy" id="763407"/>
    <lineage>
        <taxon>Eukaryota</taxon>
        <taxon>Fungi</taxon>
        <taxon>Fungi incertae sedis</taxon>
        <taxon>Mucoromycota</taxon>
        <taxon>Mucoromycotina</taxon>
        <taxon>Mucoromycetes</taxon>
        <taxon>Mucorales</taxon>
        <taxon>Phycomycetaceae</taxon>
        <taxon>Phycomyces</taxon>
    </lineage>
</organism>
<dbReference type="GO" id="GO:0016192">
    <property type="term" value="P:vesicle-mediated transport"/>
    <property type="evidence" value="ECO:0007669"/>
    <property type="project" value="TreeGrafter"/>
</dbReference>
<reference evidence="7" key="1">
    <citation type="submission" date="2015-06" db="EMBL/GenBank/DDBJ databases">
        <title>Expansion of signal transduction pathways in fungi by whole-genome duplication.</title>
        <authorList>
            <consortium name="DOE Joint Genome Institute"/>
            <person name="Corrochano L.M."/>
            <person name="Kuo A."/>
            <person name="Marcet-Houben M."/>
            <person name="Polaino S."/>
            <person name="Salamov A."/>
            <person name="Villalobos J.M."/>
            <person name="Alvarez M.I."/>
            <person name="Avalos J."/>
            <person name="Benito E.P."/>
            <person name="Benoit I."/>
            <person name="Burger G."/>
            <person name="Camino L.P."/>
            <person name="Canovas D."/>
            <person name="Cerda-Olmedo E."/>
            <person name="Cheng J.-F."/>
            <person name="Dominguez A."/>
            <person name="Elias M."/>
            <person name="Eslava A.P."/>
            <person name="Glaser F."/>
            <person name="Grimwood J."/>
            <person name="Gutierrez G."/>
            <person name="Heitman J."/>
            <person name="Henrissat B."/>
            <person name="Iturriaga E.A."/>
            <person name="Lang B.F."/>
            <person name="Lavin J.L."/>
            <person name="Lee S."/>
            <person name="Li W."/>
            <person name="Lindquist E."/>
            <person name="Lopez-Garcia S."/>
            <person name="Luque E.M."/>
            <person name="Marcos A.T."/>
            <person name="Martin J."/>
            <person name="McCluskey K."/>
            <person name="Medina H.R."/>
            <person name="Miralles-Duran A."/>
            <person name="Miyazaki A."/>
            <person name="Munoz-Torres E."/>
            <person name="Oguiza J.A."/>
            <person name="Ohm R."/>
            <person name="Olmedo M."/>
            <person name="Orejas M."/>
            <person name="Ortiz-Castellanos L."/>
            <person name="Pisabarro A.G."/>
            <person name="Rodriguez-Romero J."/>
            <person name="Ruiz-Herrera J."/>
            <person name="Ruiz-Vazquez R."/>
            <person name="Sanz C."/>
            <person name="Schackwitz W."/>
            <person name="Schmutz J."/>
            <person name="Shahriari M."/>
            <person name="Shelest E."/>
            <person name="Silva-Franco F."/>
            <person name="Soanes D."/>
            <person name="Syed K."/>
            <person name="Tagua V.G."/>
            <person name="Talbot N.J."/>
            <person name="Thon M."/>
            <person name="De vries R.P."/>
            <person name="Wiebenga A."/>
            <person name="Yadav J.S."/>
            <person name="Braun E.L."/>
            <person name="Baker S."/>
            <person name="Garre V."/>
            <person name="Horwitz B."/>
            <person name="Torres-Martinez S."/>
            <person name="Idnurm A."/>
            <person name="Herrera-Estrella A."/>
            <person name="Gabaldon T."/>
            <person name="Grigoriev I.V."/>
        </authorList>
    </citation>
    <scope>NUCLEOTIDE SEQUENCE [LARGE SCALE GENOMIC DNA]</scope>
    <source>
        <strain evidence="7">NRRL 1555(-)</strain>
    </source>
</reference>
<comment type="subcellular location">
    <subcellularLocation>
        <location evidence="1">Membrane</location>
        <topology evidence="1">Multi-pass membrane protein</topology>
    </subcellularLocation>
</comment>
<dbReference type="GO" id="GO:0000139">
    <property type="term" value="C:Golgi membrane"/>
    <property type="evidence" value="ECO:0007669"/>
    <property type="project" value="TreeGrafter"/>
</dbReference>
<dbReference type="Proteomes" id="UP000077315">
    <property type="component" value="Unassembled WGS sequence"/>
</dbReference>
<dbReference type="PANTHER" id="PTHR28128:SF1">
    <property type="entry name" value="GOLGI APPARATUS MEMBRANE PROTEIN TVP15"/>
    <property type="match status" value="1"/>
</dbReference>
<dbReference type="OrthoDB" id="423534at2759"/>
<dbReference type="FunCoup" id="A0A167M3F6">
    <property type="interactions" value="45"/>
</dbReference>
<dbReference type="PANTHER" id="PTHR28128">
    <property type="entry name" value="GOLGI APPARATUS MEMBRANE PROTEIN TVP15"/>
    <property type="match status" value="1"/>
</dbReference>
<proteinExistence type="predicted"/>
<dbReference type="STRING" id="763407.A0A167M3F6"/>